<dbReference type="GO" id="GO:0016491">
    <property type="term" value="F:oxidoreductase activity"/>
    <property type="evidence" value="ECO:0007669"/>
    <property type="project" value="UniProtKB-KW"/>
</dbReference>
<dbReference type="InterPro" id="IPR014182">
    <property type="entry name" value="ADH_Zn_typ-1"/>
</dbReference>
<dbReference type="Gene3D" id="3.90.180.10">
    <property type="entry name" value="Medium-chain alcohol dehydrogenases, catalytic domain"/>
    <property type="match status" value="1"/>
</dbReference>
<dbReference type="STRING" id="348151.IV55_GL000941"/>
<comment type="caution">
    <text evidence="4">The sequence shown here is derived from an EMBL/GenBank/DDBJ whole genome shotgun (WGS) entry which is preliminary data.</text>
</comment>
<organism evidence="4 5">
    <name type="scientific">Furfurilactobacillus siliginis</name>
    <dbReference type="NCBI Taxonomy" id="348151"/>
    <lineage>
        <taxon>Bacteria</taxon>
        <taxon>Bacillati</taxon>
        <taxon>Bacillota</taxon>
        <taxon>Bacilli</taxon>
        <taxon>Lactobacillales</taxon>
        <taxon>Lactobacillaceae</taxon>
        <taxon>Furfurilactobacillus</taxon>
    </lineage>
</organism>
<feature type="domain" description="Enoyl reductase (ER)" evidence="3">
    <location>
        <begin position="12"/>
        <end position="334"/>
    </location>
</feature>
<dbReference type="InterPro" id="IPR013154">
    <property type="entry name" value="ADH-like_N"/>
</dbReference>
<sequence>MMKVIRSFAASGIEDAPAMVDATMAAPIAGVQDVVVNVVAVSVNPVDTKLRQNVTDPAGKVFGYDAVGTIAQVGQDVTDFKVGDRVFYAGTTKRDGANAEQQVVDARLIAKAPATLSDAEAAAMPLTSLSAGEVLFEKMGFLFGEGANEGRELLIVNGAGGVGSMAIQLAKWAGLTVTATASRPETIAWVKQLGADRVFNHREDLIAQAKAAAVDAFDGILILHSTDQYFAAAAQLVTAFGHVASIVENVSPLPMGLLKNKAASFDWEYMFAKSDYAVDMAGQGVLLADIAKLVDAGVIKTTLTKTLADGINADSLRAAHQLVEANKMIGKVVVTGPFNGNVNDQGDK</sequence>
<evidence type="ECO:0000313" key="5">
    <source>
        <dbReference type="Proteomes" id="UP000051139"/>
    </source>
</evidence>
<evidence type="ECO:0000256" key="1">
    <source>
        <dbReference type="ARBA" id="ARBA00010371"/>
    </source>
</evidence>
<dbReference type="PATRIC" id="fig|348151.3.peg.966"/>
<dbReference type="InterPro" id="IPR011032">
    <property type="entry name" value="GroES-like_sf"/>
</dbReference>
<dbReference type="Gene3D" id="3.40.50.720">
    <property type="entry name" value="NAD(P)-binding Rossmann-like Domain"/>
    <property type="match status" value="1"/>
</dbReference>
<keyword evidence="2" id="KW-0479">Metal-binding</keyword>
<dbReference type="Proteomes" id="UP000051139">
    <property type="component" value="Unassembled WGS sequence"/>
</dbReference>
<evidence type="ECO:0000313" key="4">
    <source>
        <dbReference type="EMBL" id="KRN97063.1"/>
    </source>
</evidence>
<dbReference type="Pfam" id="PF08240">
    <property type="entry name" value="ADH_N"/>
    <property type="match status" value="1"/>
</dbReference>
<keyword evidence="2" id="KW-0560">Oxidoreductase</keyword>
<dbReference type="PANTHER" id="PTHR43482:SF1">
    <property type="entry name" value="PROTEIN AST1-RELATED"/>
    <property type="match status" value="1"/>
</dbReference>
<dbReference type="NCBIfam" id="TIGR02817">
    <property type="entry name" value="adh_fam_1"/>
    <property type="match status" value="1"/>
</dbReference>
<reference evidence="4 5" key="1">
    <citation type="journal article" date="2015" name="Genome Announc.">
        <title>Expanding the biotechnology potential of lactobacilli through comparative genomics of 213 strains and associated genera.</title>
        <authorList>
            <person name="Sun Z."/>
            <person name="Harris H.M."/>
            <person name="McCann A."/>
            <person name="Guo C."/>
            <person name="Argimon S."/>
            <person name="Zhang W."/>
            <person name="Yang X."/>
            <person name="Jeffery I.B."/>
            <person name="Cooney J.C."/>
            <person name="Kagawa T.F."/>
            <person name="Liu W."/>
            <person name="Song Y."/>
            <person name="Salvetti E."/>
            <person name="Wrobel A."/>
            <person name="Rasinkangas P."/>
            <person name="Parkhill J."/>
            <person name="Rea M.C."/>
            <person name="O'Sullivan O."/>
            <person name="Ritari J."/>
            <person name="Douillard F.P."/>
            <person name="Paul Ross R."/>
            <person name="Yang R."/>
            <person name="Briner A.E."/>
            <person name="Felis G.E."/>
            <person name="de Vos W.M."/>
            <person name="Barrangou R."/>
            <person name="Klaenhammer T.R."/>
            <person name="Caufield P.W."/>
            <person name="Cui Y."/>
            <person name="Zhang H."/>
            <person name="O'Toole P.W."/>
        </authorList>
    </citation>
    <scope>NUCLEOTIDE SEQUENCE [LARGE SCALE GENOMIC DNA]</scope>
    <source>
        <strain evidence="4 5">DSM 22696</strain>
    </source>
</reference>
<accession>A0A0R2LET5</accession>
<name>A0A0R2LET5_9LACO</name>
<dbReference type="InterPro" id="IPR036291">
    <property type="entry name" value="NAD(P)-bd_dom_sf"/>
</dbReference>
<dbReference type="SMART" id="SM00829">
    <property type="entry name" value="PKS_ER"/>
    <property type="match status" value="1"/>
</dbReference>
<keyword evidence="2" id="KW-0862">Zinc</keyword>
<dbReference type="InterPro" id="IPR013149">
    <property type="entry name" value="ADH-like_C"/>
</dbReference>
<keyword evidence="5" id="KW-1185">Reference proteome</keyword>
<proteinExistence type="inferred from homology"/>
<dbReference type="GO" id="GO:0008270">
    <property type="term" value="F:zinc ion binding"/>
    <property type="evidence" value="ECO:0007669"/>
    <property type="project" value="InterPro"/>
</dbReference>
<dbReference type="EMBL" id="JQCB01000002">
    <property type="protein sequence ID" value="KRN97063.1"/>
    <property type="molecule type" value="Genomic_DNA"/>
</dbReference>
<dbReference type="SUPFAM" id="SSF50129">
    <property type="entry name" value="GroES-like"/>
    <property type="match status" value="1"/>
</dbReference>
<dbReference type="Pfam" id="PF00107">
    <property type="entry name" value="ADH_zinc_N"/>
    <property type="match status" value="1"/>
</dbReference>
<dbReference type="PANTHER" id="PTHR43482">
    <property type="entry name" value="PROTEIN AST1-RELATED"/>
    <property type="match status" value="1"/>
</dbReference>
<gene>
    <name evidence="4" type="ORF">IV55_GL000941</name>
</gene>
<evidence type="ECO:0000259" key="3">
    <source>
        <dbReference type="SMART" id="SM00829"/>
    </source>
</evidence>
<dbReference type="InterPro" id="IPR052585">
    <property type="entry name" value="Lipid_raft_assoc_Zn_ADH"/>
</dbReference>
<dbReference type="SUPFAM" id="SSF51735">
    <property type="entry name" value="NAD(P)-binding Rossmann-fold domains"/>
    <property type="match status" value="1"/>
</dbReference>
<comment type="similarity">
    <text evidence="1 2">Belongs to the zinc-containing alcohol dehydrogenase family. Quinone oxidoreductase subfamily.</text>
</comment>
<dbReference type="InterPro" id="IPR020843">
    <property type="entry name" value="ER"/>
</dbReference>
<dbReference type="AlphaFoldDB" id="A0A0R2LET5"/>
<dbReference type="CDD" id="cd08252">
    <property type="entry name" value="AL_MDR"/>
    <property type="match status" value="1"/>
</dbReference>
<protein>
    <recommendedName>
        <fullName evidence="2">Zinc-type alcohol dehydrogenase-like protein</fullName>
    </recommendedName>
</protein>
<evidence type="ECO:0000256" key="2">
    <source>
        <dbReference type="RuleBase" id="RU364000"/>
    </source>
</evidence>